<dbReference type="HOGENOM" id="CLU_2386621_0_0_1"/>
<proteinExistence type="predicted"/>
<protein>
    <submittedName>
        <fullName evidence="2">Secreted protein</fullName>
    </submittedName>
</protein>
<dbReference type="OrthoDB" id="10466507at2759"/>
<evidence type="ECO:0000256" key="1">
    <source>
        <dbReference type="SAM" id="SignalP"/>
    </source>
</evidence>
<name>F4RRX3_MELLP</name>
<dbReference type="AlphaFoldDB" id="F4RRX3"/>
<keyword evidence="3" id="KW-1185">Reference proteome</keyword>
<dbReference type="GeneID" id="18928841"/>
<dbReference type="RefSeq" id="XP_007411845.1">
    <property type="nucleotide sequence ID" value="XM_007411783.1"/>
</dbReference>
<dbReference type="InParanoid" id="F4RRX3"/>
<organism evidence="3">
    <name type="scientific">Melampsora larici-populina (strain 98AG31 / pathotype 3-4-7)</name>
    <name type="common">Poplar leaf rust fungus</name>
    <dbReference type="NCBI Taxonomy" id="747676"/>
    <lineage>
        <taxon>Eukaryota</taxon>
        <taxon>Fungi</taxon>
        <taxon>Dikarya</taxon>
        <taxon>Basidiomycota</taxon>
        <taxon>Pucciniomycotina</taxon>
        <taxon>Pucciniomycetes</taxon>
        <taxon>Pucciniales</taxon>
        <taxon>Melampsoraceae</taxon>
        <taxon>Melampsora</taxon>
    </lineage>
</organism>
<keyword evidence="1" id="KW-0732">Signal</keyword>
<sequence length="94" mass="9825">MKLFVAIYAISIALVGARSVFSQHEQDAKLSQIRSRSLESRDGLFSFLPVGSLVPTALNLAPVNSLTGNTGDLTGAGDTGSKHSAGLLKVRRAA</sequence>
<gene>
    <name evidence="2" type="ORF">MELLADRAFT_52935</name>
</gene>
<evidence type="ECO:0000313" key="2">
    <source>
        <dbReference type="EMBL" id="EGG04754.1"/>
    </source>
</evidence>
<dbReference type="KEGG" id="mlr:MELLADRAFT_52935"/>
<evidence type="ECO:0000313" key="3">
    <source>
        <dbReference type="Proteomes" id="UP000001072"/>
    </source>
</evidence>
<dbReference type="Proteomes" id="UP000001072">
    <property type="component" value="Unassembled WGS sequence"/>
</dbReference>
<dbReference type="VEuPathDB" id="FungiDB:MELLADRAFT_52935"/>
<accession>F4RRX3</accession>
<reference evidence="3" key="1">
    <citation type="journal article" date="2011" name="Proc. Natl. Acad. Sci. U.S.A.">
        <title>Obligate biotrophy features unraveled by the genomic analysis of rust fungi.</title>
        <authorList>
            <person name="Duplessis S."/>
            <person name="Cuomo C.A."/>
            <person name="Lin Y.-C."/>
            <person name="Aerts A."/>
            <person name="Tisserant E."/>
            <person name="Veneault-Fourrey C."/>
            <person name="Joly D.L."/>
            <person name="Hacquard S."/>
            <person name="Amselem J."/>
            <person name="Cantarel B.L."/>
            <person name="Chiu R."/>
            <person name="Coutinho P.M."/>
            <person name="Feau N."/>
            <person name="Field M."/>
            <person name="Frey P."/>
            <person name="Gelhaye E."/>
            <person name="Goldberg J."/>
            <person name="Grabherr M.G."/>
            <person name="Kodira C.D."/>
            <person name="Kohler A."/>
            <person name="Kuees U."/>
            <person name="Lindquist E.A."/>
            <person name="Lucas S.M."/>
            <person name="Mago R."/>
            <person name="Mauceli E."/>
            <person name="Morin E."/>
            <person name="Murat C."/>
            <person name="Pangilinan J.L."/>
            <person name="Park R."/>
            <person name="Pearson M."/>
            <person name="Quesneville H."/>
            <person name="Rouhier N."/>
            <person name="Sakthikumar S."/>
            <person name="Salamov A.A."/>
            <person name="Schmutz J."/>
            <person name="Selles B."/>
            <person name="Shapiro H."/>
            <person name="Tanguay P."/>
            <person name="Tuskan G.A."/>
            <person name="Henrissat B."/>
            <person name="Van de Peer Y."/>
            <person name="Rouze P."/>
            <person name="Ellis J.G."/>
            <person name="Dodds P.N."/>
            <person name="Schein J.E."/>
            <person name="Zhong S."/>
            <person name="Hamelin R.C."/>
            <person name="Grigoriev I.V."/>
            <person name="Szabo L.J."/>
            <person name="Martin F."/>
        </authorList>
    </citation>
    <scope>NUCLEOTIDE SEQUENCE [LARGE SCALE GENOMIC DNA]</scope>
    <source>
        <strain evidence="3">98AG31 / pathotype 3-4-7</strain>
    </source>
</reference>
<dbReference type="EMBL" id="GL883116">
    <property type="protein sequence ID" value="EGG04754.1"/>
    <property type="molecule type" value="Genomic_DNA"/>
</dbReference>
<feature type="signal peptide" evidence="1">
    <location>
        <begin position="1"/>
        <end position="17"/>
    </location>
</feature>
<feature type="chain" id="PRO_5003315490" evidence="1">
    <location>
        <begin position="18"/>
        <end position="94"/>
    </location>
</feature>